<evidence type="ECO:0000313" key="1">
    <source>
        <dbReference type="EMBL" id="RNB74999.1"/>
    </source>
</evidence>
<organism evidence="1 2">
    <name type="scientific">Brevibacillus invocatus</name>
    <dbReference type="NCBI Taxonomy" id="173959"/>
    <lineage>
        <taxon>Bacteria</taxon>
        <taxon>Bacillati</taxon>
        <taxon>Bacillota</taxon>
        <taxon>Bacilli</taxon>
        <taxon>Bacillales</taxon>
        <taxon>Paenibacillaceae</taxon>
        <taxon>Brevibacillus</taxon>
    </lineage>
</organism>
<evidence type="ECO:0000313" key="2">
    <source>
        <dbReference type="Proteomes" id="UP000282028"/>
    </source>
</evidence>
<name>A0A3M8CH70_9BACL</name>
<accession>A0A3M8CH70</accession>
<proteinExistence type="predicted"/>
<dbReference type="Gene3D" id="2.180.10.10">
    <property type="entry name" value="RHS repeat-associated core"/>
    <property type="match status" value="1"/>
</dbReference>
<gene>
    <name evidence="1" type="ORF">EDM52_08445</name>
</gene>
<dbReference type="Proteomes" id="UP000282028">
    <property type="component" value="Unassembled WGS sequence"/>
</dbReference>
<comment type="caution">
    <text evidence="1">The sequence shown here is derived from an EMBL/GenBank/DDBJ whole genome shotgun (WGS) entry which is preliminary data.</text>
</comment>
<dbReference type="OrthoDB" id="2476820at2"/>
<dbReference type="EMBL" id="RHHR01000011">
    <property type="protein sequence ID" value="RNB74999.1"/>
    <property type="molecule type" value="Genomic_DNA"/>
</dbReference>
<dbReference type="AlphaFoldDB" id="A0A3M8CH70"/>
<evidence type="ECO:0008006" key="3">
    <source>
        <dbReference type="Google" id="ProtNLM"/>
    </source>
</evidence>
<keyword evidence="2" id="KW-1185">Reference proteome</keyword>
<sequence>MEDTYKGAVDNPLSLNRYTYVKNNPLRFIDPTGHWEQNIGANWVINEAKNKWALAQTVGEKRYWGNYANDIRAKMTNAGYSKSDIMQSSDAMIPDSQVMKMARESAPGLAFVADFSNAIWDYPGEAAAVKGAFIVGSIFNKGKGFSRLDEGLNFAAKAAQHMDEAGRFVPVQIQQAVIKYGKEFADPRGSQAKMYYDVMYRNGNKYNIEVLYDAATNTVYHFEYARKAMGPLPVIPK</sequence>
<reference evidence="1 2" key="1">
    <citation type="submission" date="2018-10" db="EMBL/GenBank/DDBJ databases">
        <title>Phylogenomics of Brevibacillus.</title>
        <authorList>
            <person name="Dunlap C."/>
        </authorList>
    </citation>
    <scope>NUCLEOTIDE SEQUENCE [LARGE SCALE GENOMIC DNA]</scope>
    <source>
        <strain evidence="1 2">JCM 12215</strain>
    </source>
</reference>
<protein>
    <recommendedName>
        <fullName evidence="3">RHS repeat-associated core domain-containing protein</fullName>
    </recommendedName>
</protein>